<gene>
    <name evidence="2" type="ORF">Pfra01_002575000</name>
</gene>
<keyword evidence="3" id="KW-1185">Reference proteome</keyword>
<dbReference type="Proteomes" id="UP001165121">
    <property type="component" value="Unassembled WGS sequence"/>
</dbReference>
<evidence type="ECO:0000313" key="2">
    <source>
        <dbReference type="EMBL" id="GMF59548.1"/>
    </source>
</evidence>
<dbReference type="OrthoDB" id="77105at2759"/>
<reference evidence="2" key="1">
    <citation type="submission" date="2023-04" db="EMBL/GenBank/DDBJ databases">
        <title>Phytophthora fragariaefolia NBRC 109709.</title>
        <authorList>
            <person name="Ichikawa N."/>
            <person name="Sato H."/>
            <person name="Tonouchi N."/>
        </authorList>
    </citation>
    <scope>NUCLEOTIDE SEQUENCE</scope>
    <source>
        <strain evidence="2">NBRC 109709</strain>
    </source>
</reference>
<organism evidence="2 3">
    <name type="scientific">Phytophthora fragariaefolia</name>
    <dbReference type="NCBI Taxonomy" id="1490495"/>
    <lineage>
        <taxon>Eukaryota</taxon>
        <taxon>Sar</taxon>
        <taxon>Stramenopiles</taxon>
        <taxon>Oomycota</taxon>
        <taxon>Peronosporomycetes</taxon>
        <taxon>Peronosporales</taxon>
        <taxon>Peronosporaceae</taxon>
        <taxon>Phytophthora</taxon>
    </lineage>
</organism>
<evidence type="ECO:0000313" key="3">
    <source>
        <dbReference type="Proteomes" id="UP001165121"/>
    </source>
</evidence>
<sequence length="167" mass="18068">MCFDTTNIATLVQQAFGKSDEALTIESATRELPAAEKDDALATESTGAVGSGEPEEGSTSAVGAEEPAQTRNPAVGAKKRRQILGLSVLPGNVRAQSAYTTIAQRRLSGSYREQWKQALEFEYDSLIENGTWMLVRLPSGRKTLPCHWVVVVKYNADRLLSGSKHAS</sequence>
<accession>A0A9W6YDH4</accession>
<dbReference type="AlphaFoldDB" id="A0A9W6YDH4"/>
<name>A0A9W6YDH4_9STRA</name>
<protein>
    <submittedName>
        <fullName evidence="2">Unnamed protein product</fullName>
    </submittedName>
</protein>
<comment type="caution">
    <text evidence="2">The sequence shown here is derived from an EMBL/GenBank/DDBJ whole genome shotgun (WGS) entry which is preliminary data.</text>
</comment>
<dbReference type="EMBL" id="BSXT01005058">
    <property type="protein sequence ID" value="GMF59548.1"/>
    <property type="molecule type" value="Genomic_DNA"/>
</dbReference>
<feature type="region of interest" description="Disordered" evidence="1">
    <location>
        <begin position="31"/>
        <end position="77"/>
    </location>
</feature>
<evidence type="ECO:0000256" key="1">
    <source>
        <dbReference type="SAM" id="MobiDB-lite"/>
    </source>
</evidence>
<proteinExistence type="predicted"/>